<keyword evidence="3" id="KW-1185">Reference proteome</keyword>
<dbReference type="InterPro" id="IPR016181">
    <property type="entry name" value="Acyl_CoA_acyltransferase"/>
</dbReference>
<dbReference type="PANTHER" id="PTHR31435">
    <property type="entry name" value="PROTEIN NATD1"/>
    <property type="match status" value="1"/>
</dbReference>
<dbReference type="Proteomes" id="UP000283474">
    <property type="component" value="Chromosome"/>
</dbReference>
<dbReference type="KEGG" id="pus:CKA81_10510"/>
<evidence type="ECO:0000313" key="3">
    <source>
        <dbReference type="Proteomes" id="UP000283474"/>
    </source>
</evidence>
<dbReference type="PANTHER" id="PTHR31435:SF10">
    <property type="entry name" value="BSR4717 PROTEIN"/>
    <property type="match status" value="1"/>
</dbReference>
<dbReference type="RefSeq" id="WP_128355220.1">
    <property type="nucleotide sequence ID" value="NZ_CP022987.1"/>
</dbReference>
<dbReference type="AlphaFoldDB" id="A0A410GD27"/>
<protein>
    <submittedName>
        <fullName evidence="2">GNAT family N-acetyltransferase</fullName>
    </submittedName>
</protein>
<proteinExistence type="predicted"/>
<gene>
    <name evidence="2" type="ORF">CKA81_10510</name>
</gene>
<evidence type="ECO:0000313" key="2">
    <source>
        <dbReference type="EMBL" id="QAA94216.1"/>
    </source>
</evidence>
<dbReference type="SUPFAM" id="SSF55729">
    <property type="entry name" value="Acyl-CoA N-acyltransferases (Nat)"/>
    <property type="match status" value="1"/>
</dbReference>
<dbReference type="Gene3D" id="3.40.630.30">
    <property type="match status" value="1"/>
</dbReference>
<reference evidence="2 3" key="1">
    <citation type="submission" date="2017-08" db="EMBL/GenBank/DDBJ databases">
        <authorList>
            <person name="Park S.-J."/>
            <person name="Kim H."/>
        </authorList>
    </citation>
    <scope>NUCLEOTIDE SEQUENCE [LARGE SCALE GENOMIC DNA]</scope>
    <source>
        <strain evidence="3">ye3</strain>
    </source>
</reference>
<keyword evidence="2" id="KW-0808">Transferase</keyword>
<accession>A0A410GD27</accession>
<organism evidence="2 3">
    <name type="scientific">Pollutimonas thiosulfatoxidans</name>
    <dbReference type="NCBI Taxonomy" id="2028345"/>
    <lineage>
        <taxon>Bacteria</taxon>
        <taxon>Pseudomonadati</taxon>
        <taxon>Pseudomonadota</taxon>
        <taxon>Betaproteobacteria</taxon>
        <taxon>Burkholderiales</taxon>
        <taxon>Alcaligenaceae</taxon>
        <taxon>Pollutimonas</taxon>
    </lineage>
</organism>
<dbReference type="InterPro" id="IPR045057">
    <property type="entry name" value="Gcn5-rel_NAT"/>
</dbReference>
<dbReference type="EMBL" id="CP022987">
    <property type="protein sequence ID" value="QAA94216.1"/>
    <property type="molecule type" value="Genomic_DNA"/>
</dbReference>
<evidence type="ECO:0000259" key="1">
    <source>
        <dbReference type="PROSITE" id="PS51729"/>
    </source>
</evidence>
<feature type="domain" description="N-acetyltransferase" evidence="1">
    <location>
        <begin position="12"/>
        <end position="100"/>
    </location>
</feature>
<sequence length="101" mass="11005">MTDKPAVQTSYEDEGHKGRFVARIDGIDEEGELTISKVSDVLVIADHTFAPDALRGTGAALALVNALITDARAKGYRVVPLCPYVRAQSKKHPEWSDVIQN</sequence>
<dbReference type="OrthoDB" id="9800945at2"/>
<dbReference type="GO" id="GO:0016740">
    <property type="term" value="F:transferase activity"/>
    <property type="evidence" value="ECO:0007669"/>
    <property type="project" value="UniProtKB-KW"/>
</dbReference>
<dbReference type="Pfam" id="PF14542">
    <property type="entry name" value="Acetyltransf_CG"/>
    <property type="match status" value="1"/>
</dbReference>
<name>A0A410GD27_9BURK</name>
<dbReference type="InterPro" id="IPR031165">
    <property type="entry name" value="GNAT_YJDJ"/>
</dbReference>
<dbReference type="PROSITE" id="PS51729">
    <property type="entry name" value="GNAT_YJDJ"/>
    <property type="match status" value="1"/>
</dbReference>